<dbReference type="EMBL" id="VIIS01001963">
    <property type="protein sequence ID" value="KAF0290336.1"/>
    <property type="molecule type" value="Genomic_DNA"/>
</dbReference>
<dbReference type="PANTHER" id="PTHR23353">
    <property type="entry name" value="RAB-GAP/TBC-RELATED"/>
    <property type="match status" value="1"/>
</dbReference>
<sequence length="420" mass="48739">MWKGVTDGVNKILDWLEDKMNAGKMPCFFDHNIDVAAELSTEERRLIIDAVRLMREHVKHLLMASYVDQWDVDLLLEGWLEPLTERQLERQLRLRLGRTLVRQAVFEGVRIRHTAPCWECWWKENIPQLVHTAPLLLQWRHYTQSGAYRQQCLMFMAWVVVDSADLVDGTPMTSQVKDIVTLDVGPLMQLLTRSDLDLLLGDPDKVATWCSQQPRRPLEEQPAGLTAELDTPRGRAELLLKPELLLQALRVNVPGKMNQWRAIDQKEENRWMKNYRPMRSYQEIREKLEQHINTNLHEWLRVKLPEMDAASVDATAGLWRRRLQQLLSGDRLRTMYNAITGWWPDRWEMTSHYLAVHEADSEGKTITSKSDNNDDNNSNNKNNNNNNNNNDDDDDVNNNMNQNHDSRSGSRAGAVNTCGT</sequence>
<dbReference type="PANTHER" id="PTHR23353:SF23">
    <property type="entry name" value="PROTEIN HAIRLESS"/>
    <property type="match status" value="1"/>
</dbReference>
<dbReference type="Proteomes" id="UP000440578">
    <property type="component" value="Unassembled WGS sequence"/>
</dbReference>
<feature type="region of interest" description="Disordered" evidence="1">
    <location>
        <begin position="361"/>
        <end position="420"/>
    </location>
</feature>
<evidence type="ECO:0000313" key="2">
    <source>
        <dbReference type="EMBL" id="KAF0290336.1"/>
    </source>
</evidence>
<dbReference type="InterPro" id="IPR053019">
    <property type="entry name" value="GATA_zinc_finger"/>
</dbReference>
<evidence type="ECO:0000313" key="3">
    <source>
        <dbReference type="Proteomes" id="UP000440578"/>
    </source>
</evidence>
<name>A0A6A4V6V3_AMPAM</name>
<comment type="caution">
    <text evidence="2">The sequence shown here is derived from an EMBL/GenBank/DDBJ whole genome shotgun (WGS) entry which is preliminary data.</text>
</comment>
<accession>A0A6A4V6V3</accession>
<keyword evidence="3" id="KW-1185">Reference proteome</keyword>
<gene>
    <name evidence="2" type="ORF">FJT64_011454</name>
</gene>
<evidence type="ECO:0000256" key="1">
    <source>
        <dbReference type="SAM" id="MobiDB-lite"/>
    </source>
</evidence>
<protein>
    <submittedName>
        <fullName evidence="2">Uncharacterized protein</fullName>
    </submittedName>
</protein>
<feature type="compositionally biased region" description="Low complexity" evidence="1">
    <location>
        <begin position="375"/>
        <end position="389"/>
    </location>
</feature>
<proteinExistence type="predicted"/>
<organism evidence="2 3">
    <name type="scientific">Amphibalanus amphitrite</name>
    <name type="common">Striped barnacle</name>
    <name type="synonym">Balanus amphitrite</name>
    <dbReference type="NCBI Taxonomy" id="1232801"/>
    <lineage>
        <taxon>Eukaryota</taxon>
        <taxon>Metazoa</taxon>
        <taxon>Ecdysozoa</taxon>
        <taxon>Arthropoda</taxon>
        <taxon>Crustacea</taxon>
        <taxon>Multicrustacea</taxon>
        <taxon>Cirripedia</taxon>
        <taxon>Thoracica</taxon>
        <taxon>Thoracicalcarea</taxon>
        <taxon>Balanomorpha</taxon>
        <taxon>Balanoidea</taxon>
        <taxon>Balanidae</taxon>
        <taxon>Amphibalaninae</taxon>
        <taxon>Amphibalanus</taxon>
    </lineage>
</organism>
<dbReference type="AlphaFoldDB" id="A0A6A4V6V3"/>
<reference evidence="2 3" key="1">
    <citation type="submission" date="2019-07" db="EMBL/GenBank/DDBJ databases">
        <title>Draft genome assembly of a fouling barnacle, Amphibalanus amphitrite (Darwin, 1854): The first reference genome for Thecostraca.</title>
        <authorList>
            <person name="Kim W."/>
        </authorList>
    </citation>
    <scope>NUCLEOTIDE SEQUENCE [LARGE SCALE GENOMIC DNA]</scope>
    <source>
        <strain evidence="2">SNU_AA5</strain>
        <tissue evidence="2">Soma without cirri and trophi</tissue>
    </source>
</reference>